<evidence type="ECO:0000313" key="12">
    <source>
        <dbReference type="Proteomes" id="UP001589870"/>
    </source>
</evidence>
<keyword evidence="4" id="KW-0548">Nucleotidyltransferase</keyword>
<dbReference type="SUPFAM" id="SSF81301">
    <property type="entry name" value="Nucleotidyltransferase"/>
    <property type="match status" value="1"/>
</dbReference>
<sequence>MRIDFQAVRPQLFELCRKYGIAELSVFGSVARGRARPDSDIDLLYVLAEGNDIGLEFFNFQEELEKLLGHKVDVVSKEGLHWIIRDHVLNDAQVLYAA</sequence>
<evidence type="ECO:0000256" key="4">
    <source>
        <dbReference type="ARBA" id="ARBA00022695"/>
    </source>
</evidence>
<evidence type="ECO:0000256" key="2">
    <source>
        <dbReference type="ARBA" id="ARBA00022649"/>
    </source>
</evidence>
<evidence type="ECO:0000256" key="7">
    <source>
        <dbReference type="ARBA" id="ARBA00022840"/>
    </source>
</evidence>
<evidence type="ECO:0000259" key="10">
    <source>
        <dbReference type="Pfam" id="PF01909"/>
    </source>
</evidence>
<dbReference type="InterPro" id="IPR043519">
    <property type="entry name" value="NT_sf"/>
</dbReference>
<feature type="domain" description="Polymerase nucleotidyl transferase" evidence="10">
    <location>
        <begin position="14"/>
        <end position="93"/>
    </location>
</feature>
<dbReference type="EMBL" id="JBHMQT010000009">
    <property type="protein sequence ID" value="MFC0862070.1"/>
    <property type="molecule type" value="Genomic_DNA"/>
</dbReference>
<dbReference type="InterPro" id="IPR002934">
    <property type="entry name" value="Polymerase_NTP_transf_dom"/>
</dbReference>
<keyword evidence="7" id="KW-0067">ATP-binding</keyword>
<evidence type="ECO:0000256" key="5">
    <source>
        <dbReference type="ARBA" id="ARBA00022723"/>
    </source>
</evidence>
<evidence type="ECO:0000256" key="8">
    <source>
        <dbReference type="ARBA" id="ARBA00022842"/>
    </source>
</evidence>
<gene>
    <name evidence="11" type="ORF">ACFHYQ_07155</name>
</gene>
<keyword evidence="3" id="KW-0808">Transferase</keyword>
<organism evidence="11 12">
    <name type="scientific">Sphaerimonospora cavernae</name>
    <dbReference type="NCBI Taxonomy" id="1740611"/>
    <lineage>
        <taxon>Bacteria</taxon>
        <taxon>Bacillati</taxon>
        <taxon>Actinomycetota</taxon>
        <taxon>Actinomycetes</taxon>
        <taxon>Streptosporangiales</taxon>
        <taxon>Streptosporangiaceae</taxon>
        <taxon>Sphaerimonospora</taxon>
    </lineage>
</organism>
<dbReference type="Pfam" id="PF01909">
    <property type="entry name" value="NTP_transf_2"/>
    <property type="match status" value="1"/>
</dbReference>
<evidence type="ECO:0000256" key="6">
    <source>
        <dbReference type="ARBA" id="ARBA00022741"/>
    </source>
</evidence>
<dbReference type="Gene3D" id="3.30.460.10">
    <property type="entry name" value="Beta Polymerase, domain 2"/>
    <property type="match status" value="1"/>
</dbReference>
<dbReference type="PANTHER" id="PTHR33571">
    <property type="entry name" value="SSL8005 PROTEIN"/>
    <property type="match status" value="1"/>
</dbReference>
<protein>
    <submittedName>
        <fullName evidence="11">Nucleotidyltransferase family protein</fullName>
    </submittedName>
</protein>
<evidence type="ECO:0000256" key="9">
    <source>
        <dbReference type="ARBA" id="ARBA00038276"/>
    </source>
</evidence>
<comment type="similarity">
    <text evidence="9">Belongs to the MntA antitoxin family.</text>
</comment>
<evidence type="ECO:0000256" key="1">
    <source>
        <dbReference type="ARBA" id="ARBA00001946"/>
    </source>
</evidence>
<dbReference type="CDD" id="cd05403">
    <property type="entry name" value="NT_KNTase_like"/>
    <property type="match status" value="1"/>
</dbReference>
<evidence type="ECO:0000313" key="11">
    <source>
        <dbReference type="EMBL" id="MFC0862070.1"/>
    </source>
</evidence>
<dbReference type="PANTHER" id="PTHR33571:SF12">
    <property type="entry name" value="BSL3053 PROTEIN"/>
    <property type="match status" value="1"/>
</dbReference>
<dbReference type="InterPro" id="IPR052038">
    <property type="entry name" value="Type-VII_TA_antitoxin"/>
</dbReference>
<dbReference type="Proteomes" id="UP001589870">
    <property type="component" value="Unassembled WGS sequence"/>
</dbReference>
<comment type="caution">
    <text evidence="11">The sequence shown here is derived from an EMBL/GenBank/DDBJ whole genome shotgun (WGS) entry which is preliminary data.</text>
</comment>
<keyword evidence="2" id="KW-1277">Toxin-antitoxin system</keyword>
<name>A0ABV6U0T4_9ACTN</name>
<keyword evidence="6" id="KW-0547">Nucleotide-binding</keyword>
<evidence type="ECO:0000256" key="3">
    <source>
        <dbReference type="ARBA" id="ARBA00022679"/>
    </source>
</evidence>
<keyword evidence="12" id="KW-1185">Reference proteome</keyword>
<comment type="cofactor">
    <cofactor evidence="1">
        <name>Mg(2+)</name>
        <dbReference type="ChEBI" id="CHEBI:18420"/>
    </cofactor>
</comment>
<keyword evidence="8" id="KW-0460">Magnesium</keyword>
<proteinExistence type="inferred from homology"/>
<dbReference type="RefSeq" id="WP_394300281.1">
    <property type="nucleotide sequence ID" value="NZ_JBHMQT010000009.1"/>
</dbReference>
<reference evidence="11 12" key="1">
    <citation type="submission" date="2024-09" db="EMBL/GenBank/DDBJ databases">
        <authorList>
            <person name="Sun Q."/>
            <person name="Mori K."/>
        </authorList>
    </citation>
    <scope>NUCLEOTIDE SEQUENCE [LARGE SCALE GENOMIC DNA]</scope>
    <source>
        <strain evidence="11 12">TBRC 1851</strain>
    </source>
</reference>
<accession>A0ABV6U0T4</accession>
<keyword evidence="5" id="KW-0479">Metal-binding</keyword>